<evidence type="ECO:0000313" key="2">
    <source>
        <dbReference type="Proteomes" id="UP001165677"/>
    </source>
</evidence>
<dbReference type="Proteomes" id="UP001165677">
    <property type="component" value="Unassembled WGS sequence"/>
</dbReference>
<comment type="caution">
    <text evidence="1">The sequence shown here is derived from an EMBL/GenBank/DDBJ whole genome shotgun (WGS) entry which is preliminary data.</text>
</comment>
<protein>
    <submittedName>
        <fullName evidence="1">FecR family protein</fullName>
    </submittedName>
</protein>
<dbReference type="RefSeq" id="WP_264369907.1">
    <property type="nucleotide sequence ID" value="NZ_JAPCIO010000019.1"/>
</dbReference>
<evidence type="ECO:0000313" key="1">
    <source>
        <dbReference type="EMBL" id="MCW1149226.1"/>
    </source>
</evidence>
<name>A0ABT3EKX1_9FLAO</name>
<accession>A0ABT3EKX1</accession>
<organism evidence="1 2">
    <name type="scientific">Flavobacterium lacisediminis</name>
    <dbReference type="NCBI Taxonomy" id="2989705"/>
    <lineage>
        <taxon>Bacteria</taxon>
        <taxon>Pseudomonadati</taxon>
        <taxon>Bacteroidota</taxon>
        <taxon>Flavobacteriia</taxon>
        <taxon>Flavobacteriales</taxon>
        <taxon>Flavobacteriaceae</taxon>
        <taxon>Flavobacterium</taxon>
    </lineage>
</organism>
<dbReference type="EMBL" id="JAPCIO010000019">
    <property type="protein sequence ID" value="MCW1149226.1"/>
    <property type="molecule type" value="Genomic_DNA"/>
</dbReference>
<reference evidence="1" key="1">
    <citation type="submission" date="2022-10" db="EMBL/GenBank/DDBJ databases">
        <title>Flavobacterium sp. nov., a bacterium isolated from lake sediment.</title>
        <authorList>
            <person name="Qu J.-H."/>
        </authorList>
    </citation>
    <scope>NUCLEOTIDE SEQUENCE</scope>
    <source>
        <strain evidence="1">TH16-21</strain>
    </source>
</reference>
<proteinExistence type="predicted"/>
<sequence length="361" mass="39911">MKVNINIVILWIILGSFIIIPHQKLMAQSGIECLGCGGMNGKHNTGCKYMSSSTSSKSSVKSSSFEQEIMGAIFSNMLNSVFNSSSNSKETEAEKLKRQQDEQIRQQRLAALIALQKKRNDSIAQAKHNKMMSEYKKLDSGGELKYKGLDDNKWKASIHFNCKITSFKGEVTVMKSVDGKLHAKQLTADQPIDLSPGDWIKTGPNSSIKLHYGLEKGGEDVMLGQNSAMNIVTDENGTNIPKIQRGNVYITNNLVSEKAAEITEDIISEANKEISKLRKKLKVRVHGGTCSIRGTEFSIEVDSLGNSIFNVFEGVVEIVDDNEIFKLTLTANQKGIISNSGNLLGPIPIKANEIIKWWKEK</sequence>
<keyword evidence="2" id="KW-1185">Reference proteome</keyword>
<gene>
    <name evidence="1" type="ORF">OJ995_13435</name>
</gene>